<dbReference type="InterPro" id="IPR029044">
    <property type="entry name" value="Nucleotide-diphossugar_trans"/>
</dbReference>
<dbReference type="EMBL" id="SWKU01000022">
    <property type="protein sequence ID" value="KAF2997667.1"/>
    <property type="molecule type" value="Genomic_DNA"/>
</dbReference>
<accession>A0A9P4W7U7</accession>
<evidence type="ECO:0008006" key="3">
    <source>
        <dbReference type="Google" id="ProtNLM"/>
    </source>
</evidence>
<name>A0A9P4W7U7_CURKU</name>
<gene>
    <name evidence="1" type="ORF">E8E13_005836</name>
</gene>
<organism evidence="1 2">
    <name type="scientific">Curvularia kusanoi</name>
    <name type="common">Cochliobolus kusanoi</name>
    <dbReference type="NCBI Taxonomy" id="90978"/>
    <lineage>
        <taxon>Eukaryota</taxon>
        <taxon>Fungi</taxon>
        <taxon>Dikarya</taxon>
        <taxon>Ascomycota</taxon>
        <taxon>Pezizomycotina</taxon>
        <taxon>Dothideomycetes</taxon>
        <taxon>Pleosporomycetidae</taxon>
        <taxon>Pleosporales</taxon>
        <taxon>Pleosporineae</taxon>
        <taxon>Pleosporaceae</taxon>
        <taxon>Curvularia</taxon>
    </lineage>
</organism>
<dbReference type="Proteomes" id="UP000801428">
    <property type="component" value="Unassembled WGS sequence"/>
</dbReference>
<dbReference type="Pfam" id="PF01501">
    <property type="entry name" value="Glyco_transf_8"/>
    <property type="match status" value="1"/>
</dbReference>
<evidence type="ECO:0000313" key="2">
    <source>
        <dbReference type="Proteomes" id="UP000801428"/>
    </source>
</evidence>
<dbReference type="InterPro" id="IPR050587">
    <property type="entry name" value="GNT1/Glycosyltrans_8"/>
</dbReference>
<dbReference type="AlphaFoldDB" id="A0A9P4W7U7"/>
<dbReference type="SUPFAM" id="SSF53448">
    <property type="entry name" value="Nucleotide-diphospho-sugar transferases"/>
    <property type="match status" value="1"/>
</dbReference>
<proteinExistence type="predicted"/>
<protein>
    <recommendedName>
        <fullName evidence="3">Glycosyltransferase family 8 protein</fullName>
    </recommendedName>
</protein>
<dbReference type="Gene3D" id="3.90.550.10">
    <property type="entry name" value="Spore Coat Polysaccharide Biosynthesis Protein SpsA, Chain A"/>
    <property type="match status" value="1"/>
</dbReference>
<keyword evidence="2" id="KW-1185">Reference proteome</keyword>
<dbReference type="PANTHER" id="PTHR11183">
    <property type="entry name" value="GLYCOGENIN SUBFAMILY MEMBER"/>
    <property type="match status" value="1"/>
</dbReference>
<comment type="caution">
    <text evidence="1">The sequence shown here is derived from an EMBL/GenBank/DDBJ whole genome shotgun (WGS) entry which is preliminary data.</text>
</comment>
<dbReference type="GO" id="GO:0016757">
    <property type="term" value="F:glycosyltransferase activity"/>
    <property type="evidence" value="ECO:0007669"/>
    <property type="project" value="InterPro"/>
</dbReference>
<sequence length="307" mass="34525">MTHADTTAGAVSVQSSKPHNQFRASTVWASLLTNAAYLPGLLNLDYSLKHDHEALDRREIQKRHVSYLSPTAGGDYTNDPRFNDCWTKLACFGLVDYERIVLLDSDMLVMRNMDELMNLELDLPGLGGKGERVFAASHACVCNPLRKLHYPSNWTPPHCAFTSQHSTPDKAQSTGAPCTTGLQHLNGGLLVINPSKPIFDQILKTLASPRTAEYAFPDQSLLSDLFEGRWVALPYVYNALKTLRWKGVHDAIWRDEEVKNVHYIMSPKPWKNLDAPNEEDGVVHGWYWEANDERVKVERLLGITDGL</sequence>
<evidence type="ECO:0000313" key="1">
    <source>
        <dbReference type="EMBL" id="KAF2997667.1"/>
    </source>
</evidence>
<dbReference type="InterPro" id="IPR002495">
    <property type="entry name" value="Glyco_trans_8"/>
</dbReference>
<reference evidence="1" key="1">
    <citation type="submission" date="2019-04" db="EMBL/GenBank/DDBJ databases">
        <title>Sequencing of skin fungus with MAO and IRED activity.</title>
        <authorList>
            <person name="Marsaioli A.J."/>
            <person name="Bonatto J.M.C."/>
            <person name="Reis Junior O."/>
        </authorList>
    </citation>
    <scope>NUCLEOTIDE SEQUENCE</scope>
    <source>
        <strain evidence="1">30M1</strain>
    </source>
</reference>
<dbReference type="OrthoDB" id="2014201at2759"/>